<sequence>MAAGVILVNGLPGSGKSTLAAGLAAELSIPALGKDVVKEALSGLVNDAVPAARLGAIAMDVLWSIAAATDGHALLDSWWFRPRDLEFAVEGLARCGHPAVVEVWCDVPAAVARQRYVERHRHPVYDDARHLTDSWAAWAADPQPLGIGPVIRVDTTSRVDVGQLAAAVTKQLTAERLGSLSAVIPAGTDQTGGVMYSTDM</sequence>
<dbReference type="RefSeq" id="WP_076817716.1">
    <property type="nucleotide sequence ID" value="NZ_MOMC01000030.1"/>
</dbReference>
<organism evidence="2 3">
    <name type="scientific">Pseudofrankia asymbiotica</name>
    <dbReference type="NCBI Taxonomy" id="1834516"/>
    <lineage>
        <taxon>Bacteria</taxon>
        <taxon>Bacillati</taxon>
        <taxon>Actinomycetota</taxon>
        <taxon>Actinomycetes</taxon>
        <taxon>Frankiales</taxon>
        <taxon>Frankiaceae</taxon>
        <taxon>Pseudofrankia</taxon>
    </lineage>
</organism>
<feature type="domain" description="Rhodanese" evidence="1">
    <location>
        <begin position="125"/>
        <end position="147"/>
    </location>
</feature>
<dbReference type="STRING" id="1834516.BL253_15715"/>
<dbReference type="Pfam" id="PF13671">
    <property type="entry name" value="AAA_33"/>
    <property type="match status" value="1"/>
</dbReference>
<evidence type="ECO:0000313" key="3">
    <source>
        <dbReference type="Proteomes" id="UP000188929"/>
    </source>
</evidence>
<dbReference type="PROSITE" id="PS50206">
    <property type="entry name" value="RHODANESE_3"/>
    <property type="match status" value="1"/>
</dbReference>
<proteinExistence type="predicted"/>
<accession>A0A1V2ICD8</accession>
<gene>
    <name evidence="2" type="ORF">BL253_15715</name>
</gene>
<dbReference type="Proteomes" id="UP000188929">
    <property type="component" value="Unassembled WGS sequence"/>
</dbReference>
<dbReference type="SUPFAM" id="SSF52540">
    <property type="entry name" value="P-loop containing nucleoside triphosphate hydrolases"/>
    <property type="match status" value="1"/>
</dbReference>
<protein>
    <recommendedName>
        <fullName evidence="1">Rhodanese domain-containing protein</fullName>
    </recommendedName>
</protein>
<dbReference type="InterPro" id="IPR001763">
    <property type="entry name" value="Rhodanese-like_dom"/>
</dbReference>
<name>A0A1V2ICD8_9ACTN</name>
<dbReference type="Gene3D" id="3.40.50.300">
    <property type="entry name" value="P-loop containing nucleotide triphosphate hydrolases"/>
    <property type="match status" value="1"/>
</dbReference>
<dbReference type="EMBL" id="MOMC01000030">
    <property type="protein sequence ID" value="ONH29843.1"/>
    <property type="molecule type" value="Genomic_DNA"/>
</dbReference>
<reference evidence="3" key="1">
    <citation type="submission" date="2016-10" db="EMBL/GenBank/DDBJ databases">
        <title>Frankia sp. NRRL B-16386 Genome sequencing.</title>
        <authorList>
            <person name="Ghodhbane-Gtari F."/>
            <person name="Swanson E."/>
            <person name="Gueddou A."/>
            <person name="Hezbri K."/>
            <person name="Ktari K."/>
            <person name="Nouioui I."/>
            <person name="Morris K."/>
            <person name="Simpson S."/>
            <person name="Abebe-Akele F."/>
            <person name="Thomas K."/>
            <person name="Gtari M."/>
            <person name="Tisa L.S."/>
        </authorList>
    </citation>
    <scope>NUCLEOTIDE SEQUENCE [LARGE SCALE GENOMIC DNA]</scope>
    <source>
        <strain evidence="3">NRRL B-16386</strain>
    </source>
</reference>
<comment type="caution">
    <text evidence="2">The sequence shown here is derived from an EMBL/GenBank/DDBJ whole genome shotgun (WGS) entry which is preliminary data.</text>
</comment>
<evidence type="ECO:0000313" key="2">
    <source>
        <dbReference type="EMBL" id="ONH29843.1"/>
    </source>
</evidence>
<dbReference type="AlphaFoldDB" id="A0A1V2ICD8"/>
<dbReference type="InterPro" id="IPR027417">
    <property type="entry name" value="P-loop_NTPase"/>
</dbReference>
<keyword evidence="3" id="KW-1185">Reference proteome</keyword>
<evidence type="ECO:0000259" key="1">
    <source>
        <dbReference type="PROSITE" id="PS50206"/>
    </source>
</evidence>